<dbReference type="RefSeq" id="WP_126203578.1">
    <property type="nucleotide sequence ID" value="NZ_PELV01000389.1"/>
</dbReference>
<keyword evidence="2" id="KW-0732">Signal</keyword>
<evidence type="ECO:0000313" key="4">
    <source>
        <dbReference type="Proteomes" id="UP000287439"/>
    </source>
</evidence>
<dbReference type="AlphaFoldDB" id="A0A430RJE6"/>
<evidence type="ECO:0000256" key="1">
    <source>
        <dbReference type="SAM" id="Coils"/>
    </source>
</evidence>
<name>A0A430RJE6_THESC</name>
<organism evidence="3 4">
    <name type="scientific">Thermus scotoductus</name>
    <dbReference type="NCBI Taxonomy" id="37636"/>
    <lineage>
        <taxon>Bacteria</taxon>
        <taxon>Thermotogati</taxon>
        <taxon>Deinococcota</taxon>
        <taxon>Deinococci</taxon>
        <taxon>Thermales</taxon>
        <taxon>Thermaceae</taxon>
        <taxon>Thermus</taxon>
    </lineage>
</organism>
<gene>
    <name evidence="3" type="ORF">CSW41_11030</name>
</gene>
<evidence type="ECO:0000313" key="3">
    <source>
        <dbReference type="EMBL" id="RTH15175.1"/>
    </source>
</evidence>
<proteinExistence type="predicted"/>
<evidence type="ECO:0000256" key="2">
    <source>
        <dbReference type="SAM" id="SignalP"/>
    </source>
</evidence>
<comment type="caution">
    <text evidence="3">The sequence shown here is derived from an EMBL/GenBank/DDBJ whole genome shotgun (WGS) entry which is preliminary data.</text>
</comment>
<feature type="chain" id="PRO_5019199945" evidence="2">
    <location>
        <begin position="22"/>
        <end position="210"/>
    </location>
</feature>
<reference evidence="3 4" key="1">
    <citation type="journal article" date="2019" name="Extremophiles">
        <title>Biogeography of thermophiles and predominance of Thermus scotoductus in domestic water heaters.</title>
        <authorList>
            <person name="Wilpiszeski R.L."/>
            <person name="Zhang Z."/>
            <person name="House C.H."/>
        </authorList>
    </citation>
    <scope>NUCLEOTIDE SEQUENCE [LARGE SCALE GENOMIC DNA]</scope>
    <source>
        <strain evidence="3 4">28_S28</strain>
    </source>
</reference>
<sequence length="210" mass="23603">MRRLFALLLALGLALAQGPEAELQQALLRTFGAWAKPFFVLDQTVYLTPEGQEAESLLTWSYADPKACRLRLEVAPSREAPRAVLVYTPERQFLRTPEGRTLPLDDRLLLEVLFVWQTGALGALFPYARERLEGQEKELGEVLAREEELKAVLAEREERIRALELQVVELEGRVRELEAVREALSQRVHALVHELATLQAAVGRGAQGQA</sequence>
<dbReference type="EMBL" id="PELV01000389">
    <property type="protein sequence ID" value="RTH15175.1"/>
    <property type="molecule type" value="Genomic_DNA"/>
</dbReference>
<protein>
    <submittedName>
        <fullName evidence="3">Uncharacterized protein</fullName>
    </submittedName>
</protein>
<accession>A0A430RJE6</accession>
<dbReference type="Gene3D" id="1.20.5.340">
    <property type="match status" value="1"/>
</dbReference>
<feature type="signal peptide" evidence="2">
    <location>
        <begin position="1"/>
        <end position="21"/>
    </location>
</feature>
<keyword evidence="1" id="KW-0175">Coiled coil</keyword>
<dbReference type="Proteomes" id="UP000287439">
    <property type="component" value="Unassembled WGS sequence"/>
</dbReference>
<feature type="coiled-coil region" evidence="1">
    <location>
        <begin position="129"/>
        <end position="201"/>
    </location>
</feature>